<comment type="caution">
    <text evidence="2">The sequence shown here is derived from an EMBL/GenBank/DDBJ whole genome shotgun (WGS) entry which is preliminary data.</text>
</comment>
<evidence type="ECO:0000313" key="2">
    <source>
        <dbReference type="EMBL" id="EHC86300.1"/>
    </source>
</evidence>
<reference evidence="2 3" key="1">
    <citation type="journal article" date="2011" name="BMC Genomics">
        <title>Genome sequencing reveals diversification of virulence factor content and possible host adaptation in distinct subpopulations of Salmonella enterica.</title>
        <authorList>
            <person name="den Bakker H.C."/>
            <person name="Moreno Switt A.I."/>
            <person name="Govoni G."/>
            <person name="Cummings C.A."/>
            <person name="Ranieri M.L."/>
            <person name="Degoricija L."/>
            <person name="Hoelzer K."/>
            <person name="Rodriguez-Rivera L.D."/>
            <person name="Brown S."/>
            <person name="Bolchacova E."/>
            <person name="Furtado M.R."/>
            <person name="Wiedmann M."/>
        </authorList>
    </citation>
    <scope>NUCLEOTIDE SEQUENCE [LARGE SCALE GENOMIC DNA]</scope>
    <source>
        <strain evidence="2 3">A4-653</strain>
    </source>
</reference>
<dbReference type="Proteomes" id="UP000004903">
    <property type="component" value="Unassembled WGS sequence"/>
</dbReference>
<protein>
    <submittedName>
        <fullName evidence="2">Uncharacterized protein</fullName>
    </submittedName>
</protein>
<proteinExistence type="predicted"/>
<dbReference type="EMBL" id="AFCT01001268">
    <property type="protein sequence ID" value="EHC86300.1"/>
    <property type="molecule type" value="Genomic_DNA"/>
</dbReference>
<name>G5QL90_SALRU</name>
<organism evidence="2 3">
    <name type="scientific">Salmonella enterica subsp. enterica serovar Rubislaw str. A4-653</name>
    <dbReference type="NCBI Taxonomy" id="913081"/>
    <lineage>
        <taxon>Bacteria</taxon>
        <taxon>Pseudomonadati</taxon>
        <taxon>Pseudomonadota</taxon>
        <taxon>Gammaproteobacteria</taxon>
        <taxon>Enterobacterales</taxon>
        <taxon>Enterobacteriaceae</taxon>
        <taxon>Salmonella</taxon>
    </lineage>
</organism>
<evidence type="ECO:0000313" key="3">
    <source>
        <dbReference type="Proteomes" id="UP000004903"/>
    </source>
</evidence>
<gene>
    <name evidence="2" type="ORF">LTSERUB_3512</name>
</gene>
<dbReference type="AlphaFoldDB" id="G5QL90"/>
<feature type="non-terminal residue" evidence="2">
    <location>
        <position position="1"/>
    </location>
</feature>
<evidence type="ECO:0000256" key="1">
    <source>
        <dbReference type="SAM" id="MobiDB-lite"/>
    </source>
</evidence>
<feature type="region of interest" description="Disordered" evidence="1">
    <location>
        <begin position="16"/>
        <end position="37"/>
    </location>
</feature>
<accession>G5QL90</accession>
<sequence>RHRSVATNETWARVLHPDAAGNPDKGGCAANRSTCGR</sequence>